<keyword evidence="2" id="KW-0812">Transmembrane</keyword>
<organism evidence="6 7">
    <name type="scientific">Mucor flavus</name>
    <dbReference type="NCBI Taxonomy" id="439312"/>
    <lineage>
        <taxon>Eukaryota</taxon>
        <taxon>Fungi</taxon>
        <taxon>Fungi incertae sedis</taxon>
        <taxon>Mucoromycota</taxon>
        <taxon>Mucoromycotina</taxon>
        <taxon>Mucoromycetes</taxon>
        <taxon>Mucorales</taxon>
        <taxon>Mucorineae</taxon>
        <taxon>Mucoraceae</taxon>
        <taxon>Mucor</taxon>
    </lineage>
</organism>
<accession>A0ABP9YVI5</accession>
<proteinExistence type="predicted"/>
<dbReference type="Pfam" id="PF08637">
    <property type="entry name" value="NCA2"/>
    <property type="match status" value="1"/>
</dbReference>
<dbReference type="PANTHER" id="PTHR28234">
    <property type="entry name" value="NUCLEAR CONTROL OF ATPASE PROTEIN 2"/>
    <property type="match status" value="1"/>
</dbReference>
<dbReference type="InterPro" id="IPR013946">
    <property type="entry name" value="NCA2-like"/>
</dbReference>
<dbReference type="Proteomes" id="UP001473302">
    <property type="component" value="Unassembled WGS sequence"/>
</dbReference>
<evidence type="ECO:0000313" key="7">
    <source>
        <dbReference type="Proteomes" id="UP001473302"/>
    </source>
</evidence>
<evidence type="ECO:0000256" key="3">
    <source>
        <dbReference type="ARBA" id="ARBA00022989"/>
    </source>
</evidence>
<evidence type="ECO:0008006" key="8">
    <source>
        <dbReference type="Google" id="ProtNLM"/>
    </source>
</evidence>
<evidence type="ECO:0000313" key="6">
    <source>
        <dbReference type="EMBL" id="GAA5810882.1"/>
    </source>
</evidence>
<sequence length="655" mass="74904">MTSFVNEQVKKLDSALSNHFEKNLIATKSLDLSTLTEKDQFLFQASQALDFSNNNLPSFESVQEYLEKYQTTYKDSSSVYPEIEWLFVAKCTIAIYGQVFSNVLNSTLPTSEAIDYWNDIHGNTLQEIYYALQTKSDSITFIVAPSRIYYLLKNTAQNITGTSTAVQQVKSLFSSSDYVLSQLFPIHASIKANNTYVSNKAEPFSALNFFTLSSFHNRPLILEIIRHEVALKKRSLQQLRSEQAASLGVLLLTPPQFNQEQADFAVSMADQTKGCIEMIKYVMGSTTGSKQDADKVQQRNVRHLQRHLDSMSDLQCCSASNITAELYGVVKSWSTVYNRNLQSEQASYGIPSVMTRYWIPTVVSYFVGNWAIRYGLKRKEDIIHCVEELGKTAHDFALNWVWKPVLKVYETIRLKDQRLSILSKQGLQSDLDSLERMMLGFAKDNLHLSESELSRLSSDIREGDMSVLLKEYEKEIKNPLKNVIAGDLLQTMLIQVQKTKVDVDLAMSALDKLLKSNELNFAFLAVAPSMLLTWASVSWLKNTFQGRSQQKMKKTGLPMRETLRRIERQLIHDSKELNEWTVSDEEDRANQAECEAQGILLCEVHLLRAYARTLPLRNSTRARFMEDVRDLENTDLTSEQKIQTIARMNRFWPFL</sequence>
<keyword evidence="5" id="KW-0472">Membrane</keyword>
<dbReference type="EMBL" id="BAABUK010000008">
    <property type="protein sequence ID" value="GAA5810882.1"/>
    <property type="molecule type" value="Genomic_DNA"/>
</dbReference>
<evidence type="ECO:0000256" key="5">
    <source>
        <dbReference type="ARBA" id="ARBA00023136"/>
    </source>
</evidence>
<comment type="caution">
    <text evidence="6">The sequence shown here is derived from an EMBL/GenBank/DDBJ whole genome shotgun (WGS) entry which is preliminary data.</text>
</comment>
<keyword evidence="3" id="KW-1133">Transmembrane helix</keyword>
<dbReference type="PANTHER" id="PTHR28234:SF1">
    <property type="entry name" value="NUCLEAR CONTROL OF ATPASE PROTEIN 2"/>
    <property type="match status" value="1"/>
</dbReference>
<evidence type="ECO:0000256" key="1">
    <source>
        <dbReference type="ARBA" id="ARBA00004225"/>
    </source>
</evidence>
<name>A0ABP9YVI5_9FUNG</name>
<protein>
    <recommendedName>
        <fullName evidence="8">ATP synthase regulation protein NCA2</fullName>
    </recommendedName>
</protein>
<keyword evidence="7" id="KW-1185">Reference proteome</keyword>
<keyword evidence="4" id="KW-0496">Mitochondrion</keyword>
<evidence type="ECO:0000256" key="4">
    <source>
        <dbReference type="ARBA" id="ARBA00023128"/>
    </source>
</evidence>
<reference evidence="6 7" key="1">
    <citation type="submission" date="2024-04" db="EMBL/GenBank/DDBJ databases">
        <title>genome sequences of Mucor flavus KT1a and Helicostylum pulchrum KT1b strains isolated from the surface of a dry-aged beef.</title>
        <authorList>
            <person name="Toyotome T."/>
            <person name="Hosono M."/>
            <person name="Torimaru M."/>
            <person name="Fukuda K."/>
            <person name="Mikami N."/>
        </authorList>
    </citation>
    <scope>NUCLEOTIDE SEQUENCE [LARGE SCALE GENOMIC DNA]</scope>
    <source>
        <strain evidence="6 7">KT1a</strain>
    </source>
</reference>
<gene>
    <name evidence="6" type="ORF">MFLAVUS_004310</name>
</gene>
<comment type="subcellular location">
    <subcellularLocation>
        <location evidence="1">Mitochondrion membrane</location>
        <topology evidence="1">Multi-pass membrane protein</topology>
    </subcellularLocation>
</comment>
<evidence type="ECO:0000256" key="2">
    <source>
        <dbReference type="ARBA" id="ARBA00022692"/>
    </source>
</evidence>